<dbReference type="InterPro" id="IPR014756">
    <property type="entry name" value="Ig_E-set"/>
</dbReference>
<comment type="similarity">
    <text evidence="3">Belongs to the glycosyl hydrolase 13 family. GlgB subfamily.</text>
</comment>
<evidence type="ECO:0000313" key="10">
    <source>
        <dbReference type="Proteomes" id="UP000676169"/>
    </source>
</evidence>
<feature type="domain" description="Glycosyl hydrolase family 13 catalytic" evidence="8">
    <location>
        <begin position="141"/>
        <end position="496"/>
    </location>
</feature>
<evidence type="ECO:0000313" key="9">
    <source>
        <dbReference type="EMBL" id="QUE49397.1"/>
    </source>
</evidence>
<evidence type="ECO:0000256" key="2">
    <source>
        <dbReference type="ARBA" id="ARBA00002953"/>
    </source>
</evidence>
<evidence type="ECO:0000256" key="3">
    <source>
        <dbReference type="ARBA" id="ARBA00009000"/>
    </source>
</evidence>
<comment type="catalytic activity">
    <reaction evidence="1">
        <text>Transfers a segment of a (1-&gt;4)-alpha-D-glucan chain to a primary hydroxy group in a similar glucan chain.</text>
        <dbReference type="EC" id="2.4.1.18"/>
    </reaction>
</comment>
<evidence type="ECO:0000256" key="7">
    <source>
        <dbReference type="PIRSR" id="PIRSR000463-1"/>
    </source>
</evidence>
<dbReference type="Gene3D" id="2.60.40.1180">
    <property type="entry name" value="Golgi alpha-mannosidase II"/>
    <property type="match status" value="1"/>
</dbReference>
<dbReference type="RefSeq" id="WP_211629458.1">
    <property type="nucleotide sequence ID" value="NZ_CP073100.1"/>
</dbReference>
<dbReference type="InterPro" id="IPR044143">
    <property type="entry name" value="GlgB_N_E_set_prok"/>
</dbReference>
<name>A0A975IXP4_9BACT</name>
<feature type="active site" description="Nucleophile" evidence="7">
    <location>
        <position position="303"/>
    </location>
</feature>
<evidence type="ECO:0000256" key="1">
    <source>
        <dbReference type="ARBA" id="ARBA00000826"/>
    </source>
</evidence>
<comment type="function">
    <text evidence="2">Catalyzes the formation of the alpha-1,6-glucosidic linkages in glycogen by scission of a 1,4-alpha-linked oligosaccharide from growing alpha-1,4-glucan chains and the subsequent attachment of the oligosaccharide to the alpha-1,6 position.</text>
</comment>
<dbReference type="Gene3D" id="3.20.20.80">
    <property type="entry name" value="Glycosidases"/>
    <property type="match status" value="1"/>
</dbReference>
<proteinExistence type="inferred from homology"/>
<dbReference type="InterPro" id="IPR017853">
    <property type="entry name" value="GH"/>
</dbReference>
<dbReference type="GO" id="GO:0043169">
    <property type="term" value="F:cation binding"/>
    <property type="evidence" value="ECO:0007669"/>
    <property type="project" value="InterPro"/>
</dbReference>
<dbReference type="AlphaFoldDB" id="A0A975IXP4"/>
<dbReference type="InterPro" id="IPR013783">
    <property type="entry name" value="Ig-like_fold"/>
</dbReference>
<dbReference type="CDD" id="cd02855">
    <property type="entry name" value="E_set_GBE_prok_N"/>
    <property type="match status" value="1"/>
</dbReference>
<organism evidence="9 10">
    <name type="scientific">Luteolibacter ambystomatis</name>
    <dbReference type="NCBI Taxonomy" id="2824561"/>
    <lineage>
        <taxon>Bacteria</taxon>
        <taxon>Pseudomonadati</taxon>
        <taxon>Verrucomicrobiota</taxon>
        <taxon>Verrucomicrobiia</taxon>
        <taxon>Verrucomicrobiales</taxon>
        <taxon>Verrucomicrobiaceae</taxon>
        <taxon>Luteolibacter</taxon>
    </lineage>
</organism>
<dbReference type="EC" id="2.4.1.18" evidence="4"/>
<keyword evidence="6" id="KW-0119">Carbohydrate metabolism</keyword>
<dbReference type="GO" id="GO:0004553">
    <property type="term" value="F:hydrolase activity, hydrolyzing O-glycosyl compounds"/>
    <property type="evidence" value="ECO:0007669"/>
    <property type="project" value="InterPro"/>
</dbReference>
<dbReference type="InterPro" id="IPR006047">
    <property type="entry name" value="GH13_cat_dom"/>
</dbReference>
<keyword evidence="10" id="KW-1185">Reference proteome</keyword>
<keyword evidence="5" id="KW-0808">Transferase</keyword>
<dbReference type="GO" id="GO:0003844">
    <property type="term" value="F:1,4-alpha-glucan branching enzyme activity"/>
    <property type="evidence" value="ECO:0007669"/>
    <property type="project" value="UniProtKB-EC"/>
</dbReference>
<dbReference type="PANTHER" id="PTHR43651:SF11">
    <property type="entry name" value="MALTO-OLIGOSYLTREHALOSE TREHALOHYDROLASE"/>
    <property type="match status" value="1"/>
</dbReference>
<dbReference type="InterPro" id="IPR006048">
    <property type="entry name" value="A-amylase/branching_C"/>
</dbReference>
<sequence length="619" mass="68993">MKPPVIDPVKSEAKLVSPAVVEPATQPGMGAVLTGDGVLFRVWAPNAAQVHVTGGFNDWADPGMPMGREEGGMWSIVCAKAKAGDQYKFRIAHGGNTMLKIDPRVRLTDPETGNGVIYRDSFDWQGVEFETPLLNEVVLYELHVGTFGVRRGEKTPCGTFKKVIERLSYLKDLGVNAIELMPPTEFPGETSWGYNPCNPFAIEAGYGGPDGLKELIREAHRHGIAVILDVVYNHFGPDSLDLWQFDGWSENGKGGIYFYNDWRSETPWGDTRPDYGREEVRQYLRDNALMWIEEFRADGLRLDAVSYIRRSKGADNPESADIAEGWQVLQWINKDLKLHSPRVISVAEDLGNNAALTTWVEEGGAGFDTQWDAGFVHPVRAVLENPVDDARDVGAMVAAVLPGDASDPFRRVIYTESHDEVANGRRRMVSEIDPKNPDSLWARRRALQGAGVMLTAPGVPMLFQGQEFLEDGWFDDRDPLDWEKARRFRGIRLAFHDLIRLRRNLGGVTRGLTGAHVDVFHQNHHAKVIAWNRWYEGGPRDSTVIVMNLTANAHEFYEITLPAAGEWKVRFNADWSGYSDDFDDTEVITVEGRTGVVGHPAPLGGLALPPYGFIILSQD</sequence>
<dbReference type="Proteomes" id="UP000676169">
    <property type="component" value="Chromosome"/>
</dbReference>
<dbReference type="SMART" id="SM00642">
    <property type="entry name" value="Aamy"/>
    <property type="match status" value="1"/>
</dbReference>
<feature type="active site" description="Proton donor" evidence="7">
    <location>
        <position position="348"/>
    </location>
</feature>
<dbReference type="SUPFAM" id="SSF51011">
    <property type="entry name" value="Glycosyl hydrolase domain"/>
    <property type="match status" value="1"/>
</dbReference>
<protein>
    <recommendedName>
        <fullName evidence="4">1,4-alpha-glucan branching enzyme</fullName>
        <ecNumber evidence="4">2.4.1.18</ecNumber>
    </recommendedName>
</protein>
<dbReference type="InterPro" id="IPR037439">
    <property type="entry name" value="Branching_enzy"/>
</dbReference>
<dbReference type="CDD" id="cd11325">
    <property type="entry name" value="AmyAc_GTHase"/>
    <property type="match status" value="1"/>
</dbReference>
<gene>
    <name evidence="9" type="ORF">KBB96_10990</name>
</gene>
<dbReference type="Pfam" id="PF02806">
    <property type="entry name" value="Alpha-amylase_C"/>
    <property type="match status" value="1"/>
</dbReference>
<evidence type="ECO:0000259" key="8">
    <source>
        <dbReference type="SMART" id="SM00642"/>
    </source>
</evidence>
<dbReference type="InterPro" id="IPR013780">
    <property type="entry name" value="Glyco_hydro_b"/>
</dbReference>
<dbReference type="PIRSF" id="PIRSF000463">
    <property type="entry name" value="GlgB"/>
    <property type="match status" value="1"/>
</dbReference>
<dbReference type="SUPFAM" id="SSF51445">
    <property type="entry name" value="(Trans)glycosidases"/>
    <property type="match status" value="1"/>
</dbReference>
<evidence type="ECO:0000256" key="4">
    <source>
        <dbReference type="ARBA" id="ARBA00012541"/>
    </source>
</evidence>
<dbReference type="Gene3D" id="2.60.40.10">
    <property type="entry name" value="Immunoglobulins"/>
    <property type="match status" value="1"/>
</dbReference>
<dbReference type="Pfam" id="PF02922">
    <property type="entry name" value="CBM_48"/>
    <property type="match status" value="1"/>
</dbReference>
<dbReference type="EMBL" id="CP073100">
    <property type="protein sequence ID" value="QUE49397.1"/>
    <property type="molecule type" value="Genomic_DNA"/>
</dbReference>
<dbReference type="PANTHER" id="PTHR43651">
    <property type="entry name" value="1,4-ALPHA-GLUCAN-BRANCHING ENZYME"/>
    <property type="match status" value="1"/>
</dbReference>
<dbReference type="InterPro" id="IPR004193">
    <property type="entry name" value="Glyco_hydro_13_N"/>
</dbReference>
<evidence type="ECO:0000256" key="5">
    <source>
        <dbReference type="ARBA" id="ARBA00022679"/>
    </source>
</evidence>
<evidence type="ECO:0000256" key="6">
    <source>
        <dbReference type="ARBA" id="ARBA00023277"/>
    </source>
</evidence>
<dbReference type="GO" id="GO:0005978">
    <property type="term" value="P:glycogen biosynthetic process"/>
    <property type="evidence" value="ECO:0007669"/>
    <property type="project" value="InterPro"/>
</dbReference>
<reference evidence="9" key="1">
    <citation type="submission" date="2021-04" db="EMBL/GenBank/DDBJ databases">
        <title>Luteolibacter sp. 32A isolated from the skin of an Anderson's salamander (Ambystoma andersonii).</title>
        <authorList>
            <person name="Spergser J."/>
            <person name="Busse H.-J."/>
        </authorList>
    </citation>
    <scope>NUCLEOTIDE SEQUENCE</scope>
    <source>
        <strain evidence="9">32A</strain>
    </source>
</reference>
<dbReference type="SUPFAM" id="SSF81296">
    <property type="entry name" value="E set domains"/>
    <property type="match status" value="1"/>
</dbReference>
<accession>A0A975IXP4</accession>
<dbReference type="KEGG" id="lamb:KBB96_10990"/>
<dbReference type="Pfam" id="PF00128">
    <property type="entry name" value="Alpha-amylase"/>
    <property type="match status" value="2"/>
</dbReference>